<evidence type="ECO:0000256" key="3">
    <source>
        <dbReference type="ARBA" id="ARBA00022490"/>
    </source>
</evidence>
<sequence length="667" mass="75713">MATSPIFPHWVTFEDEPNRWAGEKADASWLRCKRSHENCFAPPLMSCNSFGQNSRKPIFVYDSTQEKQESVPCSPANHVYEEILDMPLHPTNPFFRNVMKQAPTSPPNPFVSVCERLEVPPSTASTEGGCLQELIGHLQYKDINGNDSQCMPTSPEKYCNTFVFSDSNLHMQPMKNLEQEILKEENASKNLQTPSAFQDNLPPYCPDVHNVKPRNGWPLLLRIPEKKNKMSSRQWGRIFVVLKAGVLHFFYKEGMSKPFKVFKLQPVHELSKLELASFNEQGKVHVVRIDQVQYKQKRKFQPKLETIYSKNRLELLKFGTTDYENFTNFVETLQDELMQLPICRSFGSTFVEDAVIIHTKDCFKGVLDKGGRKIMSHSVNTHVYAIAFISGMPTCEINFKNSANTNSEVITGPTINSTSELYDCQFHPCVHATGFNNSYVLHFCPVSGQKVELVRFGTALQESILPLSVKVTVIAHGAYVEVQAWLLFSKSLKKCSGHTLYCSDVTVCFPIPETWVPMLCTEATPTRSLLSRARHMSLCQFRPKSQLQASIGTANYEHSFRGVMWRIKQLPDKNMATDIPHCLYMRLELGSDAEVMKARSNHVCMEYDVPGAICSNMHVASVVVPGKPNVYTNITSLTHFHFQVEVEMQLGPFDSNHVDEPRECTQQ</sequence>
<dbReference type="PROSITE" id="PS51072">
    <property type="entry name" value="MHD"/>
    <property type="match status" value="1"/>
</dbReference>
<evidence type="ECO:0000256" key="4">
    <source>
        <dbReference type="ARBA" id="ARBA00022583"/>
    </source>
</evidence>
<dbReference type="AlphaFoldDB" id="A0A8C4QVS5"/>
<feature type="domain" description="SHD" evidence="5">
    <location>
        <begin position="216"/>
        <end position="348"/>
    </location>
</feature>
<reference evidence="7" key="1">
    <citation type="submission" date="2025-08" db="UniProtKB">
        <authorList>
            <consortium name="Ensembl"/>
        </authorList>
    </citation>
    <scope>IDENTIFICATION</scope>
</reference>
<dbReference type="SUPFAM" id="SSF49447">
    <property type="entry name" value="Second domain of Mu2 adaptin subunit (ap50) of ap2 adaptor"/>
    <property type="match status" value="1"/>
</dbReference>
<keyword evidence="8" id="KW-1185">Reference proteome</keyword>
<proteinExistence type="inferred from homology"/>
<organism evidence="7 8">
    <name type="scientific">Eptatretus burgeri</name>
    <name type="common">Inshore hagfish</name>
    <dbReference type="NCBI Taxonomy" id="7764"/>
    <lineage>
        <taxon>Eukaryota</taxon>
        <taxon>Metazoa</taxon>
        <taxon>Chordata</taxon>
        <taxon>Craniata</taxon>
        <taxon>Vertebrata</taxon>
        <taxon>Cyclostomata</taxon>
        <taxon>Myxini</taxon>
        <taxon>Myxiniformes</taxon>
        <taxon>Myxinidae</taxon>
        <taxon>Eptatretinae</taxon>
        <taxon>Eptatretus</taxon>
    </lineage>
</organism>
<dbReference type="OMA" id="HENCFAP"/>
<dbReference type="GO" id="GO:0006897">
    <property type="term" value="P:endocytosis"/>
    <property type="evidence" value="ECO:0007669"/>
    <property type="project" value="UniProtKB-KW"/>
</dbReference>
<evidence type="ECO:0000256" key="2">
    <source>
        <dbReference type="ARBA" id="ARBA00005579"/>
    </source>
</evidence>
<dbReference type="Ensembl" id="ENSEBUT00000020843.1">
    <property type="protein sequence ID" value="ENSEBUP00000020267.1"/>
    <property type="gene ID" value="ENSEBUG00000012578.1"/>
</dbReference>
<dbReference type="InterPro" id="IPR036168">
    <property type="entry name" value="AP2_Mu_C_sf"/>
</dbReference>
<evidence type="ECO:0000313" key="7">
    <source>
        <dbReference type="Ensembl" id="ENSEBUP00000020267.1"/>
    </source>
</evidence>
<evidence type="ECO:0008006" key="9">
    <source>
        <dbReference type="Google" id="ProtNLM"/>
    </source>
</evidence>
<dbReference type="PANTHER" id="PTHR10529">
    <property type="entry name" value="AP COMPLEX SUBUNIT MU"/>
    <property type="match status" value="1"/>
</dbReference>
<accession>A0A8C4QVS5</accession>
<comment type="subcellular location">
    <subcellularLocation>
        <location evidence="1">Cytoplasm</location>
    </subcellularLocation>
</comment>
<dbReference type="PROSITE" id="PS51070">
    <property type="entry name" value="SHD"/>
    <property type="match status" value="1"/>
</dbReference>
<dbReference type="Gene3D" id="2.60.40.1170">
    <property type="entry name" value="Mu homology domain, subdomain B"/>
    <property type="match status" value="2"/>
</dbReference>
<keyword evidence="4" id="KW-0254">Endocytosis</keyword>
<evidence type="ECO:0000259" key="5">
    <source>
        <dbReference type="PROSITE" id="PS51070"/>
    </source>
</evidence>
<dbReference type="Proteomes" id="UP000694388">
    <property type="component" value="Unplaced"/>
</dbReference>
<dbReference type="InterPro" id="IPR012320">
    <property type="entry name" value="SHD_dom"/>
</dbReference>
<name>A0A8C4QVS5_EPTBU</name>
<evidence type="ECO:0000259" key="6">
    <source>
        <dbReference type="PROSITE" id="PS51072"/>
    </source>
</evidence>
<keyword evidence="3" id="KW-0963">Cytoplasm</keyword>
<dbReference type="GeneTree" id="ENSGT00940000159392"/>
<evidence type="ECO:0000313" key="8">
    <source>
        <dbReference type="Proteomes" id="UP000694388"/>
    </source>
</evidence>
<dbReference type="InterPro" id="IPR050431">
    <property type="entry name" value="Adaptor_comp_med_subunit"/>
</dbReference>
<dbReference type="Pfam" id="PF00928">
    <property type="entry name" value="Adap_comp_sub"/>
    <property type="match status" value="1"/>
</dbReference>
<dbReference type="InterPro" id="IPR028565">
    <property type="entry name" value="MHD"/>
</dbReference>
<comment type="similarity">
    <text evidence="2">Belongs to the Stoned B family.</text>
</comment>
<feature type="domain" description="MHD" evidence="6">
    <location>
        <begin position="352"/>
        <end position="651"/>
    </location>
</feature>
<dbReference type="GO" id="GO:0005737">
    <property type="term" value="C:cytoplasm"/>
    <property type="evidence" value="ECO:0007669"/>
    <property type="project" value="UniProtKB-SubCell"/>
</dbReference>
<evidence type="ECO:0000256" key="1">
    <source>
        <dbReference type="ARBA" id="ARBA00004496"/>
    </source>
</evidence>
<protein>
    <recommendedName>
        <fullName evidence="9">Stonin-2</fullName>
    </recommendedName>
</protein>
<reference evidence="7" key="2">
    <citation type="submission" date="2025-09" db="UniProtKB">
        <authorList>
            <consortium name="Ensembl"/>
        </authorList>
    </citation>
    <scope>IDENTIFICATION</scope>
</reference>